<dbReference type="InterPro" id="IPR051398">
    <property type="entry name" value="Polysacch_Deacetylase"/>
</dbReference>
<evidence type="ECO:0000256" key="2">
    <source>
        <dbReference type="ARBA" id="ARBA00022729"/>
    </source>
</evidence>
<dbReference type="Pfam" id="PF01522">
    <property type="entry name" value="Polysacc_deac_1"/>
    <property type="match status" value="1"/>
</dbReference>
<dbReference type="AlphaFoldDB" id="A0A644VH28"/>
<dbReference type="CDD" id="cd10918">
    <property type="entry name" value="CE4_NodB_like_5s_6s"/>
    <property type="match status" value="1"/>
</dbReference>
<keyword evidence="3" id="KW-1133">Transmembrane helix</keyword>
<proteinExistence type="predicted"/>
<keyword evidence="3" id="KW-0812">Transmembrane</keyword>
<evidence type="ECO:0000256" key="1">
    <source>
        <dbReference type="ARBA" id="ARBA00004613"/>
    </source>
</evidence>
<reference evidence="5" key="1">
    <citation type="submission" date="2019-08" db="EMBL/GenBank/DDBJ databases">
        <authorList>
            <person name="Kucharzyk K."/>
            <person name="Murdoch R.W."/>
            <person name="Higgins S."/>
            <person name="Loffler F."/>
        </authorList>
    </citation>
    <scope>NUCLEOTIDE SEQUENCE</scope>
</reference>
<dbReference type="InterPro" id="IPR011330">
    <property type="entry name" value="Glyco_hydro/deAcase_b/a-brl"/>
</dbReference>
<dbReference type="Gene3D" id="3.20.20.370">
    <property type="entry name" value="Glycoside hydrolase/deacetylase"/>
    <property type="match status" value="1"/>
</dbReference>
<feature type="transmembrane region" description="Helical" evidence="3">
    <location>
        <begin position="7"/>
        <end position="25"/>
    </location>
</feature>
<comment type="caution">
    <text evidence="5">The sequence shown here is derived from an EMBL/GenBank/DDBJ whole genome shotgun (WGS) entry which is preliminary data.</text>
</comment>
<evidence type="ECO:0000259" key="4">
    <source>
        <dbReference type="PROSITE" id="PS51677"/>
    </source>
</evidence>
<sequence length="277" mass="31430">MSKINYRFFMVTIVVAVLAGGMFLYKDFSDFCDASVPIFAYHRIEDANDIYSVPPKEFDAQMAYLHGEGYTSMTLYEYAMARKKHEKLHKKMVLIFDDGYRDNLTNAAPILQKYGYKGSIFLAVKFDGWPGYLDWDSDLKLLKYGWEIGSHTYNHKPLTTLTPAQVDYELIKSKEYIQGLYNPPGGPTLSYPTGACNKQVAKQVAAAGYIAGVCGVVGVNTDQVPMQELRRVNAFYKKKGSLTYFKRHLVKAQLASWGLSHGIDFMGMWDKLRGNIR</sequence>
<keyword evidence="2" id="KW-0732">Signal</keyword>
<gene>
    <name evidence="5" type="ORF">SDC9_35975</name>
</gene>
<name>A0A644VH28_9ZZZZ</name>
<accession>A0A644VH28</accession>
<dbReference type="GO" id="GO:0016810">
    <property type="term" value="F:hydrolase activity, acting on carbon-nitrogen (but not peptide) bonds"/>
    <property type="evidence" value="ECO:0007669"/>
    <property type="project" value="InterPro"/>
</dbReference>
<dbReference type="SUPFAM" id="SSF88713">
    <property type="entry name" value="Glycoside hydrolase/deacetylase"/>
    <property type="match status" value="1"/>
</dbReference>
<dbReference type="PANTHER" id="PTHR34216:SF3">
    <property type="entry name" value="POLY-BETA-1,6-N-ACETYL-D-GLUCOSAMINE N-DEACETYLASE"/>
    <property type="match status" value="1"/>
</dbReference>
<dbReference type="GO" id="GO:0005576">
    <property type="term" value="C:extracellular region"/>
    <property type="evidence" value="ECO:0007669"/>
    <property type="project" value="UniProtKB-SubCell"/>
</dbReference>
<dbReference type="PANTHER" id="PTHR34216">
    <property type="match status" value="1"/>
</dbReference>
<feature type="domain" description="NodB homology" evidence="4">
    <location>
        <begin position="90"/>
        <end position="277"/>
    </location>
</feature>
<comment type="subcellular location">
    <subcellularLocation>
        <location evidence="1">Secreted</location>
    </subcellularLocation>
</comment>
<dbReference type="PROSITE" id="PS51677">
    <property type="entry name" value="NODB"/>
    <property type="match status" value="1"/>
</dbReference>
<protein>
    <recommendedName>
        <fullName evidence="4">NodB homology domain-containing protein</fullName>
    </recommendedName>
</protein>
<evidence type="ECO:0000256" key="3">
    <source>
        <dbReference type="SAM" id="Phobius"/>
    </source>
</evidence>
<dbReference type="GO" id="GO:0005975">
    <property type="term" value="P:carbohydrate metabolic process"/>
    <property type="evidence" value="ECO:0007669"/>
    <property type="project" value="InterPro"/>
</dbReference>
<keyword evidence="3" id="KW-0472">Membrane</keyword>
<dbReference type="InterPro" id="IPR002509">
    <property type="entry name" value="NODB_dom"/>
</dbReference>
<dbReference type="EMBL" id="VSSQ01000290">
    <property type="protein sequence ID" value="MPL89933.1"/>
    <property type="molecule type" value="Genomic_DNA"/>
</dbReference>
<evidence type="ECO:0000313" key="5">
    <source>
        <dbReference type="EMBL" id="MPL89933.1"/>
    </source>
</evidence>
<organism evidence="5">
    <name type="scientific">bioreactor metagenome</name>
    <dbReference type="NCBI Taxonomy" id="1076179"/>
    <lineage>
        <taxon>unclassified sequences</taxon>
        <taxon>metagenomes</taxon>
        <taxon>ecological metagenomes</taxon>
    </lineage>
</organism>